<name>A0AC35U610_9BILA</name>
<reference evidence="2" key="1">
    <citation type="submission" date="2016-11" db="UniProtKB">
        <authorList>
            <consortium name="WormBaseParasite"/>
        </authorList>
    </citation>
    <scope>IDENTIFICATION</scope>
    <source>
        <strain evidence="2">KR3021</strain>
    </source>
</reference>
<evidence type="ECO:0000313" key="1">
    <source>
        <dbReference type="Proteomes" id="UP000095286"/>
    </source>
</evidence>
<sequence length="604" mass="68840">MLSNPAELPIVTQSDITELRKDFKLRPYQLEGITWMKFLAKYGLNGILADQMGLGKTIQTLSLLNIINEKLQYKCLIVCPATLVDHWCSEWKKYFPNQKSCFKTAFMLNILESAPNGIYVGAYEEIKHGKFKNVNWKYLILDEGHVIRRSQTQLFENITHLRSQHRLILSGTPVQNSPGDLWALFAFLMPDYLPDRGEFNTMFVKPIKACRSNKATEKILKEGENALQKLHKIALPFILRRNKKDVLKDLPEKSVSDYYCHLTPLQRKAYEAIVDNCAFQSKLSKTKGQAKTFSPMHTCILLRQLVDHPQFVQDEIKEVGISESIHGTIEESGKMLALKQLFDDCEIGAPIEESNEPFSVQAEGSSNDGCWDSIETVKKEFSHRVLIFCQWKKSIDYLEQVFTRHQLGREINYLVLDGSIPVHDRHNVGERFNGDPSIDVLLLSTHIGGVGLNLTGADVVIFFDHDWNPVKDLQAIDRAHRLGQKRHVMVYRLITKDTIEEKVMNLQKFKTNTANVIVGADNASLQTMDTSELVDLFSLSGGSKRDKKEINNCGQEPSAKKRKTIDLTDNSVINIEEKWDLDVLWSEDDYTEAHDLTSFANSST</sequence>
<dbReference type="WBParaSite" id="RSKR_0000806300.1">
    <property type="protein sequence ID" value="RSKR_0000806300.1"/>
    <property type="gene ID" value="RSKR_0000806300"/>
</dbReference>
<proteinExistence type="predicted"/>
<accession>A0AC35U610</accession>
<dbReference type="Proteomes" id="UP000095286">
    <property type="component" value="Unplaced"/>
</dbReference>
<organism evidence="1 2">
    <name type="scientific">Rhabditophanes sp. KR3021</name>
    <dbReference type="NCBI Taxonomy" id="114890"/>
    <lineage>
        <taxon>Eukaryota</taxon>
        <taxon>Metazoa</taxon>
        <taxon>Ecdysozoa</taxon>
        <taxon>Nematoda</taxon>
        <taxon>Chromadorea</taxon>
        <taxon>Rhabditida</taxon>
        <taxon>Tylenchina</taxon>
        <taxon>Panagrolaimomorpha</taxon>
        <taxon>Strongyloidoidea</taxon>
        <taxon>Alloionematidae</taxon>
        <taxon>Rhabditophanes</taxon>
    </lineage>
</organism>
<evidence type="ECO:0000313" key="2">
    <source>
        <dbReference type="WBParaSite" id="RSKR_0000806300.1"/>
    </source>
</evidence>
<protein>
    <submittedName>
        <fullName evidence="2">Helicase</fullName>
    </submittedName>
</protein>